<evidence type="ECO:0000256" key="1">
    <source>
        <dbReference type="SAM" id="MobiDB-lite"/>
    </source>
</evidence>
<sequence>MNRSFNQNNNDNNDNDNNNQISLVNAYIDNIGNNQILFQQMIQTMHNQETTIRNLITNGINPLNIPVSRVPSNPARRVSPRRQDTFYGRSRPSPMSEAAAAAGQWHSRTTIPRTPNVRTTRTSRGSHRASQSFNTRNYTDLSNNDNISNLLISMLLPHPRDNEQFMTPVIVHPTREHIDHATELVSFSDIRNPSNNTCPIDLHTFTNEEDVTRILYCGHIFTPNELEVWFSQNVRCPLCRYDIRTYSNVNNNFSINDNSFVNEEGAIEEENTPEPEPESATQSEPAPEPQSEPAPEPQSEPAPVPEPQSIPLPMDQNIPFSNNGNRPHIPLSELSGEMSNIISNAMSGILRETMSNPAMRMDTSGTYIFETFFPFNFENPNNNN</sequence>
<feature type="compositionally biased region" description="Pro residues" evidence="1">
    <location>
        <begin position="286"/>
        <end position="310"/>
    </location>
</feature>
<dbReference type="AlphaFoldDB" id="A0A6C0LU75"/>
<feature type="domain" description="RING-type" evidence="2">
    <location>
        <begin position="196"/>
        <end position="240"/>
    </location>
</feature>
<dbReference type="EMBL" id="MN740569">
    <property type="protein sequence ID" value="QHU34396.1"/>
    <property type="molecule type" value="Genomic_DNA"/>
</dbReference>
<organism evidence="3">
    <name type="scientific">viral metagenome</name>
    <dbReference type="NCBI Taxonomy" id="1070528"/>
    <lineage>
        <taxon>unclassified sequences</taxon>
        <taxon>metagenomes</taxon>
        <taxon>organismal metagenomes</taxon>
    </lineage>
</organism>
<name>A0A6C0LU75_9ZZZZ</name>
<dbReference type="Pfam" id="PF13639">
    <property type="entry name" value="zf-RING_2"/>
    <property type="match status" value="1"/>
</dbReference>
<feature type="region of interest" description="Disordered" evidence="1">
    <location>
        <begin position="67"/>
        <end position="132"/>
    </location>
</feature>
<dbReference type="SUPFAM" id="SSF57850">
    <property type="entry name" value="RING/U-box"/>
    <property type="match status" value="1"/>
</dbReference>
<feature type="compositionally biased region" description="Polar residues" evidence="1">
    <location>
        <begin position="106"/>
        <end position="132"/>
    </location>
</feature>
<evidence type="ECO:0000259" key="2">
    <source>
        <dbReference type="Pfam" id="PF13639"/>
    </source>
</evidence>
<proteinExistence type="predicted"/>
<feature type="compositionally biased region" description="Acidic residues" evidence="1">
    <location>
        <begin position="266"/>
        <end position="277"/>
    </location>
</feature>
<protein>
    <recommendedName>
        <fullName evidence="2">RING-type domain-containing protein</fullName>
    </recommendedName>
</protein>
<dbReference type="InterPro" id="IPR001841">
    <property type="entry name" value="Znf_RING"/>
</dbReference>
<accession>A0A6C0LU75</accession>
<feature type="region of interest" description="Disordered" evidence="1">
    <location>
        <begin position="266"/>
        <end position="332"/>
    </location>
</feature>
<dbReference type="InterPro" id="IPR013083">
    <property type="entry name" value="Znf_RING/FYVE/PHD"/>
</dbReference>
<dbReference type="Gene3D" id="3.30.40.10">
    <property type="entry name" value="Zinc/RING finger domain, C3HC4 (zinc finger)"/>
    <property type="match status" value="1"/>
</dbReference>
<reference evidence="3" key="1">
    <citation type="journal article" date="2020" name="Nature">
        <title>Giant virus diversity and host interactions through global metagenomics.</title>
        <authorList>
            <person name="Schulz F."/>
            <person name="Roux S."/>
            <person name="Paez-Espino D."/>
            <person name="Jungbluth S."/>
            <person name="Walsh D.A."/>
            <person name="Denef V.J."/>
            <person name="McMahon K.D."/>
            <person name="Konstantinidis K.T."/>
            <person name="Eloe-Fadrosh E.A."/>
            <person name="Kyrpides N.C."/>
            <person name="Woyke T."/>
        </authorList>
    </citation>
    <scope>NUCLEOTIDE SEQUENCE</scope>
    <source>
        <strain evidence="3">GVMAG-S-1016713-123</strain>
    </source>
</reference>
<evidence type="ECO:0000313" key="3">
    <source>
        <dbReference type="EMBL" id="QHU34396.1"/>
    </source>
</evidence>